<dbReference type="AlphaFoldDB" id="A0A7J7JQY4"/>
<dbReference type="Pfam" id="PF10484">
    <property type="entry name" value="MRP-S23"/>
    <property type="match status" value="1"/>
</dbReference>
<protein>
    <recommendedName>
        <fullName evidence="1">Small ribosomal subunit protein mS23 conserved domain-containing protein</fullName>
    </recommendedName>
</protein>
<gene>
    <name evidence="2" type="ORF">EB796_013631</name>
</gene>
<name>A0A7J7JQY4_BUGNE</name>
<dbReference type="Proteomes" id="UP000593567">
    <property type="component" value="Unassembled WGS sequence"/>
</dbReference>
<keyword evidence="3" id="KW-1185">Reference proteome</keyword>
<feature type="domain" description="Small ribosomal subunit protein mS23 conserved" evidence="1">
    <location>
        <begin position="6"/>
        <end position="81"/>
    </location>
</feature>
<proteinExistence type="predicted"/>
<accession>A0A7J7JQY4</accession>
<evidence type="ECO:0000259" key="1">
    <source>
        <dbReference type="Pfam" id="PF10484"/>
    </source>
</evidence>
<dbReference type="GO" id="GO:0005840">
    <property type="term" value="C:ribosome"/>
    <property type="evidence" value="ECO:0007669"/>
    <property type="project" value="InterPro"/>
</dbReference>
<dbReference type="OrthoDB" id="10012356at2759"/>
<dbReference type="InterPro" id="IPR023611">
    <property type="entry name" value="mS23_dom_met"/>
</dbReference>
<dbReference type="EMBL" id="VXIV02001993">
    <property type="protein sequence ID" value="KAF6028044.1"/>
    <property type="molecule type" value="Genomic_DNA"/>
</dbReference>
<comment type="caution">
    <text evidence="2">The sequence shown here is derived from an EMBL/GenBank/DDBJ whole genome shotgun (WGS) entry which is preliminary data.</text>
</comment>
<dbReference type="GO" id="GO:0006412">
    <property type="term" value="P:translation"/>
    <property type="evidence" value="ECO:0007669"/>
    <property type="project" value="InterPro"/>
</dbReference>
<organism evidence="2 3">
    <name type="scientific">Bugula neritina</name>
    <name type="common">Brown bryozoan</name>
    <name type="synonym">Sertularia neritina</name>
    <dbReference type="NCBI Taxonomy" id="10212"/>
    <lineage>
        <taxon>Eukaryota</taxon>
        <taxon>Metazoa</taxon>
        <taxon>Spiralia</taxon>
        <taxon>Lophotrochozoa</taxon>
        <taxon>Bryozoa</taxon>
        <taxon>Gymnolaemata</taxon>
        <taxon>Cheilostomatida</taxon>
        <taxon>Flustrina</taxon>
        <taxon>Buguloidea</taxon>
        <taxon>Bugulidae</taxon>
        <taxon>Bugula</taxon>
    </lineage>
</organism>
<sequence length="99" mass="11422">MERPTPPSKVKNLIYPEDYIRGNFMKTYDHKNTKYVRLDDSKTLTDHVMDKYVNCFIEVSQRDDGKDAKEVVAAVEAMLANDGIVLTRKLVEGRNKKKS</sequence>
<evidence type="ECO:0000313" key="2">
    <source>
        <dbReference type="EMBL" id="KAF6028044.1"/>
    </source>
</evidence>
<reference evidence="2" key="1">
    <citation type="submission" date="2020-06" db="EMBL/GenBank/DDBJ databases">
        <title>Draft genome of Bugula neritina, a colonial animal packing powerful symbionts and potential medicines.</title>
        <authorList>
            <person name="Rayko M."/>
        </authorList>
    </citation>
    <scope>NUCLEOTIDE SEQUENCE [LARGE SCALE GENOMIC DNA]</scope>
    <source>
        <strain evidence="2">Kwan_BN1</strain>
    </source>
</reference>
<evidence type="ECO:0000313" key="3">
    <source>
        <dbReference type="Proteomes" id="UP000593567"/>
    </source>
</evidence>
<dbReference type="GO" id="GO:0003735">
    <property type="term" value="F:structural constituent of ribosome"/>
    <property type="evidence" value="ECO:0007669"/>
    <property type="project" value="InterPro"/>
</dbReference>